<dbReference type="EMBL" id="JAPAAF010000028">
    <property type="protein sequence ID" value="MCW0484061.1"/>
    <property type="molecule type" value="Genomic_DNA"/>
</dbReference>
<reference evidence="1" key="1">
    <citation type="submission" date="2022-10" db="EMBL/GenBank/DDBJ databases">
        <title>Gaoshiqiia sediminis gen. nov., sp. nov., isolated from coastal sediment.</title>
        <authorList>
            <person name="Yu W.X."/>
            <person name="Mu D.S."/>
            <person name="Du J.Z."/>
            <person name="Liang Y.Q."/>
        </authorList>
    </citation>
    <scope>NUCLEOTIDE SEQUENCE</scope>
    <source>
        <strain evidence="1">A06</strain>
    </source>
</reference>
<keyword evidence="2" id="KW-1185">Reference proteome</keyword>
<gene>
    <name evidence="1" type="ORF">N2K84_15065</name>
</gene>
<name>A0AA41Y9G9_9BACT</name>
<sequence length="95" mass="10091">MTVANASEPVLTDGKWSVESADFSSICRAEPAGKGDVLRGTDGNEISFAFVVYLPKASTILSAGSKVTIAFEDGSLVNATLKRQQNGQLNSRLWV</sequence>
<protein>
    <submittedName>
        <fullName evidence="1">Uncharacterized protein</fullName>
    </submittedName>
</protein>
<dbReference type="AlphaFoldDB" id="A0AA41Y9G9"/>
<dbReference type="Proteomes" id="UP001163821">
    <property type="component" value="Unassembled WGS sequence"/>
</dbReference>
<organism evidence="1 2">
    <name type="scientific">Gaoshiqia sediminis</name>
    <dbReference type="NCBI Taxonomy" id="2986998"/>
    <lineage>
        <taxon>Bacteria</taxon>
        <taxon>Pseudomonadati</taxon>
        <taxon>Bacteroidota</taxon>
        <taxon>Bacteroidia</taxon>
        <taxon>Marinilabiliales</taxon>
        <taxon>Prolixibacteraceae</taxon>
        <taxon>Gaoshiqia</taxon>
    </lineage>
</organism>
<dbReference type="RefSeq" id="WP_282592653.1">
    <property type="nucleotide sequence ID" value="NZ_JAPAAF010000028.1"/>
</dbReference>
<accession>A0AA41Y9G9</accession>
<proteinExistence type="predicted"/>
<comment type="caution">
    <text evidence="1">The sequence shown here is derived from an EMBL/GenBank/DDBJ whole genome shotgun (WGS) entry which is preliminary data.</text>
</comment>
<evidence type="ECO:0000313" key="1">
    <source>
        <dbReference type="EMBL" id="MCW0484061.1"/>
    </source>
</evidence>
<evidence type="ECO:0000313" key="2">
    <source>
        <dbReference type="Proteomes" id="UP001163821"/>
    </source>
</evidence>